<evidence type="ECO:0000313" key="2">
    <source>
        <dbReference type="Proteomes" id="UP000326678"/>
    </source>
</evidence>
<accession>A0A5P8VRL5</accession>
<dbReference type="EMBL" id="CP045226">
    <property type="protein sequence ID" value="QFS42559.1"/>
    <property type="molecule type" value="Genomic_DNA"/>
</dbReference>
<protein>
    <submittedName>
        <fullName evidence="1">Uncharacterized protein</fullName>
    </submittedName>
</protein>
<name>A0A5P8VRL5_9NOSO</name>
<sequence length="153" mass="16914">MSRSTLVASFSLIVVYQANFAGFVASALALKLRNKVLNTNLSTYQNWLDKLLVAHQTNFAGFVVNALALKLRTKVLATNLFTHQSCFEKVLVSDSGVLYEEGEGGKVKTSPEVKRKFSKFYGEGKNLAPCGRPVHPFPFYMEAVSTFLIQSAK</sequence>
<dbReference type="AlphaFoldDB" id="A0A5P8VRL5"/>
<dbReference type="Proteomes" id="UP000326678">
    <property type="component" value="Chromosome Gxm1"/>
</dbReference>
<dbReference type="RefSeq" id="WP_152587896.1">
    <property type="nucleotide sequence ID" value="NZ_CP045226.1"/>
</dbReference>
<evidence type="ECO:0000313" key="1">
    <source>
        <dbReference type="EMBL" id="QFS42559.1"/>
    </source>
</evidence>
<keyword evidence="2" id="KW-1185">Reference proteome</keyword>
<reference evidence="1 2" key="1">
    <citation type="submission" date="2019-10" db="EMBL/GenBank/DDBJ databases">
        <title>Genomic and transcriptomic insights into the perfect genentic adaptation of a filamentous nitrogen-fixing cyanobacterium to rice fields.</title>
        <authorList>
            <person name="Chen Z."/>
        </authorList>
    </citation>
    <scope>NUCLEOTIDE SEQUENCE [LARGE SCALE GENOMIC DNA]</scope>
    <source>
        <strain evidence="1">CCNUC1</strain>
    </source>
</reference>
<proteinExistence type="predicted"/>
<gene>
    <name evidence="1" type="ORF">GXM_00032</name>
</gene>
<dbReference type="KEGG" id="nsh:GXM_00032"/>
<organism evidence="1 2">
    <name type="scientific">Nostoc sphaeroides CCNUC1</name>
    <dbReference type="NCBI Taxonomy" id="2653204"/>
    <lineage>
        <taxon>Bacteria</taxon>
        <taxon>Bacillati</taxon>
        <taxon>Cyanobacteriota</taxon>
        <taxon>Cyanophyceae</taxon>
        <taxon>Nostocales</taxon>
        <taxon>Nostocaceae</taxon>
        <taxon>Nostoc</taxon>
    </lineage>
</organism>